<protein>
    <submittedName>
        <fullName evidence="1">Uncharacterized protein</fullName>
    </submittedName>
</protein>
<evidence type="ECO:0000313" key="2">
    <source>
        <dbReference type="Proteomes" id="UP001596405"/>
    </source>
</evidence>
<accession>A0ABW2DK69</accession>
<dbReference type="EMBL" id="JBHSYQ010000003">
    <property type="protein sequence ID" value="MFC6997410.1"/>
    <property type="molecule type" value="Genomic_DNA"/>
</dbReference>
<dbReference type="InterPro" id="IPR012332">
    <property type="entry name" value="Autotransporter_pectin_lyase_C"/>
</dbReference>
<dbReference type="RefSeq" id="WP_153042038.1">
    <property type="nucleotide sequence ID" value="NZ_JBHSYQ010000003.1"/>
</dbReference>
<gene>
    <name evidence="1" type="ORF">ACFQHR_07225</name>
</gene>
<reference evidence="2" key="1">
    <citation type="journal article" date="2019" name="Int. J. Syst. Evol. Microbiol.">
        <title>The Global Catalogue of Microorganisms (GCM) 10K type strain sequencing project: providing services to taxonomists for standard genome sequencing and annotation.</title>
        <authorList>
            <consortium name="The Broad Institute Genomics Platform"/>
            <consortium name="The Broad Institute Genome Sequencing Center for Infectious Disease"/>
            <person name="Wu L."/>
            <person name="Ma J."/>
        </authorList>
    </citation>
    <scope>NUCLEOTIDE SEQUENCE [LARGE SCALE GENOMIC DNA]</scope>
    <source>
        <strain evidence="2">CGMCC 4.7393</strain>
    </source>
</reference>
<proteinExistence type="predicted"/>
<dbReference type="PROSITE" id="PS51257">
    <property type="entry name" value="PROKAR_LIPOPROTEIN"/>
    <property type="match status" value="1"/>
</dbReference>
<keyword evidence="2" id="KW-1185">Reference proteome</keyword>
<dbReference type="Gene3D" id="2.160.20.20">
    <property type="match status" value="1"/>
</dbReference>
<name>A0ABW2DK69_9BACT</name>
<evidence type="ECO:0000313" key="1">
    <source>
        <dbReference type="EMBL" id="MFC6997410.1"/>
    </source>
</evidence>
<dbReference type="Proteomes" id="UP001596405">
    <property type="component" value="Unassembled WGS sequence"/>
</dbReference>
<sequence length="897" mass="98229">MKLTSLKTFVALETRLLLLLLSGVFLLASCKRDSLSASGTTQHSTAVADSAAADVEKEASVVASVSASGQKAAVEKAFSGPLSSNGKVFTPKGEIRFLIIFAGFNSAEGRAPMDLWSADSTHILNIFDAERGGDPASMFYSDNKQFGVVGQPANKSISNYLYEMSGGKLKVTADVFKNPLTGKAERINISPQNLRNWEQANRRVLEQIKERFDGKFNWGRYDQRTNYPNYRFDNSASGPDGEPDYVIIVYRNNNKIGSLPTNFHASSRLSGAGDLKIRGTGNKMYSFGKGAGFTYAKGFYFEPSLFIHELAHELFDCPHYFAANYVTWNRFFLSNGIGMMKHGELTSSCNAWEAWYLGWLNLKPSYDITPARVPQKPIVVRDYLTYREPIRVAIPHTNPVQHLWIENRQRVHLFDERSTYHKDNLGNIIPEPPAGLYLYVEDMAPTRENPEPLVYKRNNSMRLLHAAGNYDYTVQKIAAEERIWCNLVGELSPLQVTNPMSGTNDISVVPGDYTTYKKVPNCSAEFLAGPNNIIEYNSSNMNTGKLEHVTVLKKGANFTYGWWGAYDPKVPGSTSVAFNQVGQGAGLSYNPPILPLQEYHSSSPNPGLSPIYLNGLSVKIVGKRADTGGKKAGEEYLVEVRYNNVDISVNQRFTGNIVQQKVPDTPHGYDINLKKGITLTIDKSGTANRHLPTPSKEFINPTSYTVEEGSISHQERNSAVVVTNGSTFTVRNGASVVLEEGASFDVKAGSSLVVEPEAKFSLGAAGVLTIHHGAVRLDKNSHGLFLEKNSKVRVQENGQLVLAGNLKAAPGGSVELMVERGGVLELRNAQAVNYRITIRPGGRLVIPAVANISLSSYGKINVEKGGKICLHPSAKVTGANAKNLAYNSDSLIKGGCL</sequence>
<comment type="caution">
    <text evidence="1">The sequence shown here is derived from an EMBL/GenBank/DDBJ whole genome shotgun (WGS) entry which is preliminary data.</text>
</comment>
<dbReference type="SUPFAM" id="SSF69349">
    <property type="entry name" value="Phage fibre proteins"/>
    <property type="match status" value="1"/>
</dbReference>
<organism evidence="1 2">
    <name type="scientific">Rufibacter roseus</name>
    <dbReference type="NCBI Taxonomy" id="1567108"/>
    <lineage>
        <taxon>Bacteria</taxon>
        <taxon>Pseudomonadati</taxon>
        <taxon>Bacteroidota</taxon>
        <taxon>Cytophagia</taxon>
        <taxon>Cytophagales</taxon>
        <taxon>Hymenobacteraceae</taxon>
        <taxon>Rufibacter</taxon>
    </lineage>
</organism>